<protein>
    <submittedName>
        <fullName evidence="2">Uncharacterized protein</fullName>
    </submittedName>
</protein>
<dbReference type="EMBL" id="KN832873">
    <property type="protein sequence ID" value="KIN04038.1"/>
    <property type="molecule type" value="Genomic_DNA"/>
</dbReference>
<keyword evidence="3" id="KW-1185">Reference proteome</keyword>
<organism evidence="2 3">
    <name type="scientific">Oidiodendron maius (strain Zn)</name>
    <dbReference type="NCBI Taxonomy" id="913774"/>
    <lineage>
        <taxon>Eukaryota</taxon>
        <taxon>Fungi</taxon>
        <taxon>Dikarya</taxon>
        <taxon>Ascomycota</taxon>
        <taxon>Pezizomycotina</taxon>
        <taxon>Leotiomycetes</taxon>
        <taxon>Leotiomycetes incertae sedis</taxon>
        <taxon>Myxotrichaceae</taxon>
        <taxon>Oidiodendron</taxon>
    </lineage>
</organism>
<reference evidence="3" key="2">
    <citation type="submission" date="2015-01" db="EMBL/GenBank/DDBJ databases">
        <title>Evolutionary Origins and Diversification of the Mycorrhizal Mutualists.</title>
        <authorList>
            <consortium name="DOE Joint Genome Institute"/>
            <consortium name="Mycorrhizal Genomics Consortium"/>
            <person name="Kohler A."/>
            <person name="Kuo A."/>
            <person name="Nagy L.G."/>
            <person name="Floudas D."/>
            <person name="Copeland A."/>
            <person name="Barry K.W."/>
            <person name="Cichocki N."/>
            <person name="Veneault-Fourrey C."/>
            <person name="LaButti K."/>
            <person name="Lindquist E.A."/>
            <person name="Lipzen A."/>
            <person name="Lundell T."/>
            <person name="Morin E."/>
            <person name="Murat C."/>
            <person name="Riley R."/>
            <person name="Ohm R."/>
            <person name="Sun H."/>
            <person name="Tunlid A."/>
            <person name="Henrissat B."/>
            <person name="Grigoriev I.V."/>
            <person name="Hibbett D.S."/>
            <person name="Martin F."/>
        </authorList>
    </citation>
    <scope>NUCLEOTIDE SEQUENCE [LARGE SCALE GENOMIC DNA]</scope>
    <source>
        <strain evidence="3">Zn</strain>
    </source>
</reference>
<accession>A0A0C3DPQ1</accession>
<name>A0A0C3DPQ1_OIDMZ</name>
<evidence type="ECO:0000313" key="2">
    <source>
        <dbReference type="EMBL" id="KIN04038.1"/>
    </source>
</evidence>
<dbReference type="AlphaFoldDB" id="A0A0C3DPQ1"/>
<evidence type="ECO:0000256" key="1">
    <source>
        <dbReference type="SAM" id="MobiDB-lite"/>
    </source>
</evidence>
<dbReference type="OrthoDB" id="5402392at2759"/>
<reference evidence="2 3" key="1">
    <citation type="submission" date="2014-04" db="EMBL/GenBank/DDBJ databases">
        <authorList>
            <consortium name="DOE Joint Genome Institute"/>
            <person name="Kuo A."/>
            <person name="Martino E."/>
            <person name="Perotto S."/>
            <person name="Kohler A."/>
            <person name="Nagy L.G."/>
            <person name="Floudas D."/>
            <person name="Copeland A."/>
            <person name="Barry K.W."/>
            <person name="Cichocki N."/>
            <person name="Veneault-Fourrey C."/>
            <person name="LaButti K."/>
            <person name="Lindquist E.A."/>
            <person name="Lipzen A."/>
            <person name="Lundell T."/>
            <person name="Morin E."/>
            <person name="Murat C."/>
            <person name="Sun H."/>
            <person name="Tunlid A."/>
            <person name="Henrissat B."/>
            <person name="Grigoriev I.V."/>
            <person name="Hibbett D.S."/>
            <person name="Martin F."/>
            <person name="Nordberg H.P."/>
            <person name="Cantor M.N."/>
            <person name="Hua S.X."/>
        </authorList>
    </citation>
    <scope>NUCLEOTIDE SEQUENCE [LARGE SCALE GENOMIC DNA]</scope>
    <source>
        <strain evidence="2 3">Zn</strain>
    </source>
</reference>
<dbReference type="Proteomes" id="UP000054321">
    <property type="component" value="Unassembled WGS sequence"/>
</dbReference>
<gene>
    <name evidence="2" type="ORF">OIDMADRAFT_194183</name>
</gene>
<feature type="region of interest" description="Disordered" evidence="1">
    <location>
        <begin position="264"/>
        <end position="283"/>
    </location>
</feature>
<sequence length="515" mass="57352">MQRYTELPDSLQEAQHSLEPYIKQRQEIIQIRQTLAAHLSSQVHQKEGYPIFHPLSLVETSPSAESSLNGILGVQKEYIRCLEANIRARKEFVKASKEHQLKPISHNHQHGGTRDNLEPSCESDAALSAFIDNVKYCRKHERLLIMQHYVEAVAQKSPETANHLSSGVMLKASGSLPKLPPEVMSSTENLQLSEKTDLKDLVNRLEKAVLRAKLLLQREQKLLSKVKTRKNARLNPSPNPEQKLQALGTTRNELINWIEMELAKTSDDSPDPKGSATVKAPGTEDEGFIDNELVSIQRQYNQYSKLRRALILAATGLLDKPAPTIIKDEKVEIEASDASHNSDPINHAMHSYLVEMMSMANEQKFLIQQKSYITICLAKHLKEAGQGVDRLSEESHLLLAHPMPGTTSHGGGFDGLAAFGGSMSSHEKLDSSRKARAWVFAVDSARTAIKNSVTEKAEDGKAKVLDARQTMQELHRLLGEDGDAGLQTEVQMANIRQRNTRDIWASLVGNLTSIN</sequence>
<dbReference type="HOGENOM" id="CLU_036914_0_0_1"/>
<evidence type="ECO:0000313" key="3">
    <source>
        <dbReference type="Proteomes" id="UP000054321"/>
    </source>
</evidence>
<proteinExistence type="predicted"/>
<dbReference type="InParanoid" id="A0A0C3DPQ1"/>